<evidence type="ECO:0008006" key="4">
    <source>
        <dbReference type="Google" id="ProtNLM"/>
    </source>
</evidence>
<dbReference type="Proteomes" id="UP000076078">
    <property type="component" value="Unassembled WGS sequence"/>
</dbReference>
<keyword evidence="3" id="KW-1185">Reference proteome</keyword>
<dbReference type="AlphaFoldDB" id="A0A151Z3U3"/>
<name>A0A151Z3U3_TIELA</name>
<dbReference type="OrthoDB" id="20199at2759"/>
<dbReference type="EMBL" id="LODT01000051">
    <property type="protein sequence ID" value="KYQ88629.1"/>
    <property type="molecule type" value="Genomic_DNA"/>
</dbReference>
<sequence>MIRNLIHQSKYLINRNSNRIHFSLNSFSSKTSNILKNENSDSSINNISNSLDEIEQRVHQNLNKISTLNSNNIKVHEFGCRYKQNDESNNYIDTLSQLFKQYSLPMNLITNIEQHQLQQTKNNNNNNYIIESFRYFPDRVPYVHDKLMYFGEMILNSVVTDSHEYKSSDKELFIEFKQWVKSPYFLRKKCEQMGFNRLIGYQLTDNQLPYVDVYNRHYNYLCFVQFLGALYLETSYSVTRDFIYNYLLEQPAKSLESFILDKPLSTLIKRFALYKMESPELKTLIPKKQIPYFTTHITSGNNVNIISAYGITKDESINFALELLNKKTETISDTLALMFSKSFNTTK</sequence>
<keyword evidence="1" id="KW-0175">Coiled coil</keyword>
<feature type="coiled-coil region" evidence="1">
    <location>
        <begin position="44"/>
        <end position="71"/>
    </location>
</feature>
<evidence type="ECO:0000313" key="3">
    <source>
        <dbReference type="Proteomes" id="UP000076078"/>
    </source>
</evidence>
<evidence type="ECO:0000256" key="1">
    <source>
        <dbReference type="SAM" id="Coils"/>
    </source>
</evidence>
<protein>
    <recommendedName>
        <fullName evidence="4">RNase III domain-containing protein</fullName>
    </recommendedName>
</protein>
<reference evidence="2 3" key="1">
    <citation type="submission" date="2015-12" db="EMBL/GenBank/DDBJ databases">
        <title>Dictyostelia acquired genes for synthesis and detection of signals that induce cell-type specialization by lateral gene transfer from prokaryotes.</title>
        <authorList>
            <person name="Gloeckner G."/>
            <person name="Schaap P."/>
        </authorList>
    </citation>
    <scope>NUCLEOTIDE SEQUENCE [LARGE SCALE GENOMIC DNA]</scope>
    <source>
        <strain evidence="2 3">TK</strain>
    </source>
</reference>
<gene>
    <name evidence="2" type="ORF">DLAC_11373</name>
</gene>
<dbReference type="FunCoup" id="A0A151Z3U3">
    <property type="interactions" value="738"/>
</dbReference>
<organism evidence="2 3">
    <name type="scientific">Tieghemostelium lacteum</name>
    <name type="common">Slime mold</name>
    <name type="synonym">Dictyostelium lacteum</name>
    <dbReference type="NCBI Taxonomy" id="361077"/>
    <lineage>
        <taxon>Eukaryota</taxon>
        <taxon>Amoebozoa</taxon>
        <taxon>Evosea</taxon>
        <taxon>Eumycetozoa</taxon>
        <taxon>Dictyostelia</taxon>
        <taxon>Dictyosteliales</taxon>
        <taxon>Raperosteliaceae</taxon>
        <taxon>Tieghemostelium</taxon>
    </lineage>
</organism>
<comment type="caution">
    <text evidence="2">The sequence shown here is derived from an EMBL/GenBank/DDBJ whole genome shotgun (WGS) entry which is preliminary data.</text>
</comment>
<evidence type="ECO:0000313" key="2">
    <source>
        <dbReference type="EMBL" id="KYQ88629.1"/>
    </source>
</evidence>
<proteinExistence type="predicted"/>
<accession>A0A151Z3U3</accession>
<dbReference type="InParanoid" id="A0A151Z3U3"/>